<reference evidence="1 2" key="1">
    <citation type="submission" date="2016-09" db="EMBL/GenBank/DDBJ databases">
        <authorList>
            <consortium name="Pathogen Informatics"/>
        </authorList>
    </citation>
    <scope>NUCLEOTIDE SEQUENCE [LARGE SCALE GENOMIC DNA]</scope>
</reference>
<name>A0A2P9DSJ0_PLARE</name>
<evidence type="ECO:0000313" key="2">
    <source>
        <dbReference type="Proteomes" id="UP000240500"/>
    </source>
</evidence>
<dbReference type="AlphaFoldDB" id="A0A2P9DSJ0"/>
<dbReference type="InterPro" id="IPR006373">
    <property type="entry name" value="VSA_Rifin"/>
</dbReference>
<dbReference type="Proteomes" id="UP000240500">
    <property type="component" value="Unassembled WGS sequence"/>
</dbReference>
<accession>A0A2P9DSJ0</accession>
<dbReference type="EMBL" id="OFAE01000006">
    <property type="protein sequence ID" value="SOV83955.1"/>
    <property type="molecule type" value="Genomic_DNA"/>
</dbReference>
<dbReference type="OrthoDB" id="379020at2759"/>
<proteinExistence type="predicted"/>
<dbReference type="VEuPathDB" id="PlasmoDB:PRG01_0018000"/>
<evidence type="ECO:0000313" key="1">
    <source>
        <dbReference type="EMBL" id="SOV83955.1"/>
    </source>
</evidence>
<organism evidence="1 2">
    <name type="scientific">Plasmodium reichenowi</name>
    <dbReference type="NCBI Taxonomy" id="5854"/>
    <lineage>
        <taxon>Eukaryota</taxon>
        <taxon>Sar</taxon>
        <taxon>Alveolata</taxon>
        <taxon>Apicomplexa</taxon>
        <taxon>Aconoidasida</taxon>
        <taxon>Haemosporida</taxon>
        <taxon>Plasmodiidae</taxon>
        <taxon>Plasmodium</taxon>
        <taxon>Plasmodium (Laverania)</taxon>
    </lineage>
</organism>
<dbReference type="Pfam" id="PF02009">
    <property type="entry name" value="RIFIN"/>
    <property type="match status" value="1"/>
</dbReference>
<gene>
    <name evidence="1" type="ORF">PRG01_0018000</name>
</gene>
<protein>
    <submittedName>
        <fullName evidence="1">Rifin PIR protein, putative</fullName>
    </submittedName>
</protein>
<sequence>MANMVPLKKIDCYNFNHKKKKIISIAVKMKVNYINILLFALPLNILVHNQRNHKSTTPHHTPKITTTRLLCECELYAPANYDNDTEMKKVMENFNKQTQQRFHEYDDRMVEKTKAL</sequence>